<comment type="caution">
    <text evidence="2">The sequence shown here is derived from an EMBL/GenBank/DDBJ whole genome shotgun (WGS) entry which is preliminary data.</text>
</comment>
<gene>
    <name evidence="2" type="ORF">GCM10010976_25110</name>
</gene>
<keyword evidence="3" id="KW-1185">Reference proteome</keyword>
<dbReference type="Gene3D" id="3.40.50.2000">
    <property type="entry name" value="Glycogen Phosphorylase B"/>
    <property type="match status" value="2"/>
</dbReference>
<evidence type="ECO:0000313" key="3">
    <source>
        <dbReference type="Proteomes" id="UP000625976"/>
    </source>
</evidence>
<evidence type="ECO:0000259" key="1">
    <source>
        <dbReference type="Pfam" id="PF00534"/>
    </source>
</evidence>
<feature type="domain" description="Glycosyl transferase family 1" evidence="1">
    <location>
        <begin position="212"/>
        <end position="369"/>
    </location>
</feature>
<dbReference type="RefSeq" id="WP_188465404.1">
    <property type="nucleotide sequence ID" value="NZ_BMFQ01000003.1"/>
</dbReference>
<dbReference type="Proteomes" id="UP000625976">
    <property type="component" value="Unassembled WGS sequence"/>
</dbReference>
<dbReference type="Pfam" id="PF00534">
    <property type="entry name" value="Glycos_transf_1"/>
    <property type="match status" value="1"/>
</dbReference>
<accession>A0A917GNX9</accession>
<dbReference type="InterPro" id="IPR001296">
    <property type="entry name" value="Glyco_trans_1"/>
</dbReference>
<reference evidence="2" key="2">
    <citation type="submission" date="2020-09" db="EMBL/GenBank/DDBJ databases">
        <authorList>
            <person name="Sun Q."/>
            <person name="Zhou Y."/>
        </authorList>
    </citation>
    <scope>NUCLEOTIDE SEQUENCE</scope>
    <source>
        <strain evidence="2">CGMCC 1.12751</strain>
    </source>
</reference>
<sequence length="390" mass="44965">MKIGLVLSKPPGYSETFFNAKIKGLQENGHTVTLFTGPSQETYMLCKHVRSPKVDPFFLFQVLKMCWVGFLLLPHLKAVWTYVKLEKKEGASIKRILEKVYLNSQFLKFKGDWLHYGFATLAIDRELVAEAIDVKMAVSLRGFDINVYPLKHPGCYTLLWRQVDKVQSISNYLLEKAFKLGLPQNSSYQIITPAVNMEFLPSIHLDRTSNVFKITTIARFNWMKGIHYIIEVASYLKKANIAFEWQLIGSGHDFEWEHYLYLIHENHLENQVILTGACSHAETLNYLTTSDIYVQTSLNEGFCNAVLEAQAIGIPAIAFHVGGLPENILDTKTGWLIKPFEVESMAKRIIAYFNLTLVEKEKISKQAKERVKNHFNLQRQKQKFQEFYTR</sequence>
<dbReference type="GO" id="GO:0016757">
    <property type="term" value="F:glycosyltransferase activity"/>
    <property type="evidence" value="ECO:0007669"/>
    <property type="project" value="InterPro"/>
</dbReference>
<dbReference type="EMBL" id="BMFQ01000003">
    <property type="protein sequence ID" value="GGG53014.1"/>
    <property type="molecule type" value="Genomic_DNA"/>
</dbReference>
<name>A0A917GNX9_9FLAO</name>
<dbReference type="PANTHER" id="PTHR45947:SF3">
    <property type="entry name" value="SULFOQUINOVOSYL TRANSFERASE SQD2"/>
    <property type="match status" value="1"/>
</dbReference>
<evidence type="ECO:0000313" key="2">
    <source>
        <dbReference type="EMBL" id="GGG53014.1"/>
    </source>
</evidence>
<dbReference type="SUPFAM" id="SSF53756">
    <property type="entry name" value="UDP-Glycosyltransferase/glycogen phosphorylase"/>
    <property type="match status" value="1"/>
</dbReference>
<dbReference type="AlphaFoldDB" id="A0A917GNX9"/>
<dbReference type="InterPro" id="IPR050194">
    <property type="entry name" value="Glycosyltransferase_grp1"/>
</dbReference>
<dbReference type="CDD" id="cd03801">
    <property type="entry name" value="GT4_PimA-like"/>
    <property type="match status" value="1"/>
</dbReference>
<proteinExistence type="predicted"/>
<protein>
    <submittedName>
        <fullName evidence="2">Colanic acid biosynthesis glycosyltransferase WcaL</fullName>
    </submittedName>
</protein>
<organism evidence="2 3">
    <name type="scientific">Bizionia arctica</name>
    <dbReference type="NCBI Taxonomy" id="1495645"/>
    <lineage>
        <taxon>Bacteria</taxon>
        <taxon>Pseudomonadati</taxon>
        <taxon>Bacteroidota</taxon>
        <taxon>Flavobacteriia</taxon>
        <taxon>Flavobacteriales</taxon>
        <taxon>Flavobacteriaceae</taxon>
        <taxon>Bizionia</taxon>
    </lineage>
</organism>
<dbReference type="PANTHER" id="PTHR45947">
    <property type="entry name" value="SULFOQUINOVOSYL TRANSFERASE SQD2"/>
    <property type="match status" value="1"/>
</dbReference>
<reference evidence="2" key="1">
    <citation type="journal article" date="2014" name="Int. J. Syst. Evol. Microbiol.">
        <title>Complete genome sequence of Corynebacterium casei LMG S-19264T (=DSM 44701T), isolated from a smear-ripened cheese.</title>
        <authorList>
            <consortium name="US DOE Joint Genome Institute (JGI-PGF)"/>
            <person name="Walter F."/>
            <person name="Albersmeier A."/>
            <person name="Kalinowski J."/>
            <person name="Ruckert C."/>
        </authorList>
    </citation>
    <scope>NUCLEOTIDE SEQUENCE</scope>
    <source>
        <strain evidence="2">CGMCC 1.12751</strain>
    </source>
</reference>